<dbReference type="Gene3D" id="3.20.20.140">
    <property type="entry name" value="Metal-dependent hydrolases"/>
    <property type="match status" value="1"/>
</dbReference>
<dbReference type="InterPro" id="IPR047604">
    <property type="entry name" value="Allantoinase_bact"/>
</dbReference>
<evidence type="ECO:0000256" key="4">
    <source>
        <dbReference type="ARBA" id="ARBA00022723"/>
    </source>
</evidence>
<reference evidence="9 10" key="1">
    <citation type="submission" date="2019-01" db="EMBL/GenBank/DDBJ databases">
        <title>Bacillus sp. M5HDSG1-1, whole genome shotgun sequence.</title>
        <authorList>
            <person name="Tuo L."/>
        </authorList>
    </citation>
    <scope>NUCLEOTIDE SEQUENCE [LARGE SCALE GENOMIC DNA]</scope>
    <source>
        <strain evidence="9 10">M5HDSG1-1</strain>
    </source>
</reference>
<comment type="pathway">
    <text evidence="7">Nitrogen metabolism; (S)-allantoin degradation; allantoate from (S)-allantoin: step 1/1.</text>
</comment>
<dbReference type="EMBL" id="RZTZ01000015">
    <property type="protein sequence ID" value="RVT57752.1"/>
    <property type="molecule type" value="Genomic_DNA"/>
</dbReference>
<evidence type="ECO:0000256" key="7">
    <source>
        <dbReference type="HAMAP-Rule" id="MF_01645"/>
    </source>
</evidence>
<comment type="PTM">
    <text evidence="7">Carboxylation allows a single lysine to coordinate two zinc ions.</text>
</comment>
<dbReference type="FunFam" id="3.20.20.140:FF:000174">
    <property type="entry name" value="Dihydropyrimidinase-related protein 2"/>
    <property type="match status" value="1"/>
</dbReference>
<protein>
    <recommendedName>
        <fullName evidence="7">Allantoinase</fullName>
        <ecNumber evidence="7">3.5.2.5</ecNumber>
    </recommendedName>
    <alternativeName>
        <fullName evidence="7">Allantoin-utilizing enzyme</fullName>
    </alternativeName>
</protein>
<dbReference type="NCBIfam" id="NF004839">
    <property type="entry name" value="PRK06189.1"/>
    <property type="match status" value="1"/>
</dbReference>
<comment type="similarity">
    <text evidence="7">Belongs to the metallo-dependent hydrolases superfamily. Allantoinase family.</text>
</comment>
<dbReference type="InterPro" id="IPR032466">
    <property type="entry name" value="Metal_Hydrolase"/>
</dbReference>
<dbReference type="PANTHER" id="PTHR43668:SF4">
    <property type="entry name" value="ALLANTOINASE"/>
    <property type="match status" value="1"/>
</dbReference>
<feature type="modified residue" description="N6-carboxylysine" evidence="7">
    <location>
        <position position="149"/>
    </location>
</feature>
<dbReference type="UniPathway" id="UPA00395">
    <property type="reaction ID" value="UER00653"/>
</dbReference>
<dbReference type="Proteomes" id="UP000288024">
    <property type="component" value="Unassembled WGS sequence"/>
</dbReference>
<dbReference type="EC" id="3.5.2.5" evidence="7"/>
<dbReference type="GO" id="GO:0004038">
    <property type="term" value="F:allantoinase activity"/>
    <property type="evidence" value="ECO:0007669"/>
    <property type="project" value="UniProtKB-UniRule"/>
</dbReference>
<comment type="caution">
    <text evidence="9">The sequence shown here is derived from an EMBL/GenBank/DDBJ whole genome shotgun (WGS) entry which is preliminary data.</text>
</comment>
<feature type="binding site" description="via carbamate group" evidence="7">
    <location>
        <position position="149"/>
    </location>
    <ligand>
        <name>Zn(2+)</name>
        <dbReference type="ChEBI" id="CHEBI:29105"/>
        <label>1</label>
    </ligand>
</feature>
<dbReference type="InterPro" id="IPR050138">
    <property type="entry name" value="DHOase/Allantoinase_Hydrolase"/>
</dbReference>
<dbReference type="Pfam" id="PF01979">
    <property type="entry name" value="Amidohydro_1"/>
    <property type="match status" value="1"/>
</dbReference>
<evidence type="ECO:0000256" key="5">
    <source>
        <dbReference type="ARBA" id="ARBA00022801"/>
    </source>
</evidence>
<feature type="binding site" evidence="7">
    <location>
        <position position="62"/>
    </location>
    <ligand>
        <name>Zn(2+)</name>
        <dbReference type="ChEBI" id="CHEBI:29105"/>
        <label>1</label>
    </ligand>
</feature>
<evidence type="ECO:0000256" key="1">
    <source>
        <dbReference type="ARBA" id="ARBA00008829"/>
    </source>
</evidence>
<comment type="subunit">
    <text evidence="2 7">Homotetramer.</text>
</comment>
<dbReference type="InterPro" id="IPR011059">
    <property type="entry name" value="Metal-dep_hydrolase_composite"/>
</dbReference>
<keyword evidence="5 7" id="KW-0378">Hydrolase</keyword>
<evidence type="ECO:0000313" key="10">
    <source>
        <dbReference type="Proteomes" id="UP000288024"/>
    </source>
</evidence>
<dbReference type="GO" id="GO:0006145">
    <property type="term" value="P:purine nucleobase catabolic process"/>
    <property type="evidence" value="ECO:0007669"/>
    <property type="project" value="TreeGrafter"/>
</dbReference>
<feature type="binding site" evidence="7">
    <location>
        <position position="311"/>
    </location>
    <ligand>
        <name>Zn(2+)</name>
        <dbReference type="ChEBI" id="CHEBI:29105"/>
        <label>1</label>
    </ligand>
</feature>
<dbReference type="NCBIfam" id="TIGR03178">
    <property type="entry name" value="allantoinase"/>
    <property type="match status" value="1"/>
</dbReference>
<accession>A0A3S3SH06</accession>
<evidence type="ECO:0000259" key="8">
    <source>
        <dbReference type="Pfam" id="PF01979"/>
    </source>
</evidence>
<feature type="binding site" evidence="7">
    <location>
        <position position="185"/>
    </location>
    <ligand>
        <name>Zn(2+)</name>
        <dbReference type="ChEBI" id="CHEBI:29105"/>
        <label>2</label>
    </ligand>
</feature>
<evidence type="ECO:0000256" key="6">
    <source>
        <dbReference type="ARBA" id="ARBA00022833"/>
    </source>
</evidence>
<dbReference type="SUPFAM" id="SSF51338">
    <property type="entry name" value="Composite domain of metallo-dependent hydrolases"/>
    <property type="match status" value="1"/>
</dbReference>
<organism evidence="9 10">
    <name type="scientific">Niallia taxi</name>
    <dbReference type="NCBI Taxonomy" id="2499688"/>
    <lineage>
        <taxon>Bacteria</taxon>
        <taxon>Bacillati</taxon>
        <taxon>Bacillota</taxon>
        <taxon>Bacilli</taxon>
        <taxon>Bacillales</taxon>
        <taxon>Bacillaceae</taxon>
        <taxon>Niallia</taxon>
    </lineage>
</organism>
<evidence type="ECO:0000313" key="9">
    <source>
        <dbReference type="EMBL" id="RVT57752.1"/>
    </source>
</evidence>
<dbReference type="AlphaFoldDB" id="A0A3S3SH06"/>
<dbReference type="SUPFAM" id="SSF51556">
    <property type="entry name" value="Metallo-dependent hydrolases"/>
    <property type="match status" value="1"/>
</dbReference>
<sequence length="434" mass="47588">MKMFDVVIKNGNVVLENVVEMVDIGIKSGKIVEIAKEIDCNNAAELIDAAGLHVFPGLIDTHVHFNEPGRTEWEGFETGSKSLAAGGATTFFDMPLNSHPPTIDLDGYEQKDALGKQKALIDYKLWGGLVPQNIERLEELHVAGVIGFKAFMSNSGIDDFQAADDKTLYAGMKKIAALDSILAVHAESDIITEELGKLVENEDGYSFSASRPIYSELEAVNRILSYAEATKCKVHIVHISSSEVLKPIIAAKKRGVDVSVETCPHYLSLTVDDLDKLGAVAKCAPPLRTAQEVEGLWQAIKAKAIDIIGSDHSPSLESMKKGKLSDAWGGISGCQSTLSVLLEEGYWKREVDLSIIASLTSSNPAKRFGLYPQKGKTEVGSDADFCLVDLKKEYTLKKDDLFYRNKQSPYIEKTFRGKVTRTILKGRTVYEELV</sequence>
<dbReference type="GO" id="GO:0000256">
    <property type="term" value="P:allantoin catabolic process"/>
    <property type="evidence" value="ECO:0007669"/>
    <property type="project" value="UniProtKB-UniRule"/>
</dbReference>
<keyword evidence="4 7" id="KW-0479">Metal-binding</keyword>
<dbReference type="HAMAP" id="MF_01645">
    <property type="entry name" value="Hydantoinase"/>
    <property type="match status" value="1"/>
</dbReference>
<feature type="binding site" evidence="7">
    <location>
        <position position="238"/>
    </location>
    <ligand>
        <name>Zn(2+)</name>
        <dbReference type="ChEBI" id="CHEBI:29105"/>
        <label>2</label>
    </ligand>
</feature>
<evidence type="ECO:0000256" key="2">
    <source>
        <dbReference type="ARBA" id="ARBA00011881"/>
    </source>
</evidence>
<comment type="function">
    <text evidence="7">Catalyzes the conversion of allantoin (5-ureidohydantoin) to allantoic acid by hydrolytic cleavage of the five-member hydantoin ring.</text>
</comment>
<dbReference type="PANTHER" id="PTHR43668">
    <property type="entry name" value="ALLANTOINASE"/>
    <property type="match status" value="1"/>
</dbReference>
<dbReference type="GO" id="GO:0050897">
    <property type="term" value="F:cobalt ion binding"/>
    <property type="evidence" value="ECO:0007669"/>
    <property type="project" value="InterPro"/>
</dbReference>
<comment type="similarity">
    <text evidence="1">Belongs to the metallo-dependent hydrolases superfamily. Hydantoinase/dihydropyrimidinase family.</text>
</comment>
<gene>
    <name evidence="7" type="primary">allB</name>
    <name evidence="9" type="ORF">EM808_23675</name>
</gene>
<comment type="cofactor">
    <cofactor evidence="7">
        <name>Zn(2+)</name>
        <dbReference type="ChEBI" id="CHEBI:29105"/>
    </cofactor>
    <text evidence="7">Binds 2 Zn(2+) ions per subunit.</text>
</comment>
<comment type="catalytic activity">
    <reaction evidence="7">
        <text>(S)-allantoin + H2O = allantoate + H(+)</text>
        <dbReference type="Rhea" id="RHEA:17029"/>
        <dbReference type="ChEBI" id="CHEBI:15377"/>
        <dbReference type="ChEBI" id="CHEBI:15378"/>
        <dbReference type="ChEBI" id="CHEBI:15678"/>
        <dbReference type="ChEBI" id="CHEBI:17536"/>
        <dbReference type="EC" id="3.5.2.5"/>
    </reaction>
</comment>
<keyword evidence="6 7" id="KW-0862">Zinc</keyword>
<evidence type="ECO:0000256" key="3">
    <source>
        <dbReference type="ARBA" id="ARBA00022631"/>
    </source>
</evidence>
<proteinExistence type="inferred from homology"/>
<keyword evidence="10" id="KW-1185">Reference proteome</keyword>
<dbReference type="InterPro" id="IPR006680">
    <property type="entry name" value="Amidohydro-rel"/>
</dbReference>
<dbReference type="Gene3D" id="2.30.40.10">
    <property type="entry name" value="Urease, subunit C, domain 1"/>
    <property type="match status" value="1"/>
</dbReference>
<dbReference type="InterPro" id="IPR017593">
    <property type="entry name" value="Allantoinase"/>
</dbReference>
<dbReference type="GO" id="GO:0005737">
    <property type="term" value="C:cytoplasm"/>
    <property type="evidence" value="ECO:0007669"/>
    <property type="project" value="TreeGrafter"/>
</dbReference>
<feature type="domain" description="Amidohydrolase-related" evidence="8">
    <location>
        <begin position="54"/>
        <end position="429"/>
    </location>
</feature>
<name>A0A3S3SH06_9BACI</name>
<dbReference type="GO" id="GO:0008270">
    <property type="term" value="F:zinc ion binding"/>
    <property type="evidence" value="ECO:0007669"/>
    <property type="project" value="InterPro"/>
</dbReference>
<feature type="binding site" evidence="7">
    <location>
        <position position="64"/>
    </location>
    <ligand>
        <name>Zn(2+)</name>
        <dbReference type="ChEBI" id="CHEBI:29105"/>
        <label>1</label>
    </ligand>
</feature>
<dbReference type="RefSeq" id="WP_127741485.1">
    <property type="nucleotide sequence ID" value="NZ_JARMUY010000001.1"/>
</dbReference>
<keyword evidence="3 7" id="KW-0659">Purine metabolism</keyword>
<feature type="binding site" description="via carbamate group" evidence="7">
    <location>
        <position position="149"/>
    </location>
    <ligand>
        <name>Zn(2+)</name>
        <dbReference type="ChEBI" id="CHEBI:29105"/>
        <label>2</label>
    </ligand>
</feature>